<feature type="domain" description="Tryptophan synthase beta chain-like PALP" evidence="6">
    <location>
        <begin position="102"/>
        <end position="424"/>
    </location>
</feature>
<name>A0A120IAT1_9LACT</name>
<dbReference type="KEGG" id="auh:AWM75_02985"/>
<dbReference type="Proteomes" id="UP000062260">
    <property type="component" value="Chromosome"/>
</dbReference>
<keyword evidence="9" id="KW-1185">Reference proteome</keyword>
<dbReference type="Gene3D" id="3.40.50.1100">
    <property type="match status" value="2"/>
</dbReference>
<accession>A0A120IAT1</accession>
<evidence type="ECO:0000256" key="1">
    <source>
        <dbReference type="ARBA" id="ARBA00001933"/>
    </source>
</evidence>
<feature type="domain" description="Threonine synthase N-terminal" evidence="7">
    <location>
        <begin position="5"/>
        <end position="81"/>
    </location>
</feature>
<dbReference type="Pfam" id="PF14821">
    <property type="entry name" value="Thr_synth_N"/>
    <property type="match status" value="1"/>
</dbReference>
<dbReference type="GO" id="GO:0004795">
    <property type="term" value="F:threonine synthase activity"/>
    <property type="evidence" value="ECO:0007669"/>
    <property type="project" value="UniProtKB-UniRule"/>
</dbReference>
<dbReference type="Gene3D" id="3.90.1380.10">
    <property type="entry name" value="Threonine synthase, N-terminal domain"/>
    <property type="match status" value="1"/>
</dbReference>
<reference evidence="9" key="2">
    <citation type="submission" date="2016-01" db="EMBL/GenBank/DDBJ databases">
        <title>Six Aerococcus type strain genome sequencing and assembly using PacBio and Illumina Hiseq.</title>
        <authorList>
            <person name="Carkaci D."/>
            <person name="Dargis R."/>
            <person name="Nielsen X.C."/>
            <person name="Skovgaard O."/>
            <person name="Fuursted K."/>
            <person name="Christensen J.J."/>
        </authorList>
    </citation>
    <scope>NUCLEOTIDE SEQUENCE [LARGE SCALE GENOMIC DNA]</scope>
    <source>
        <strain evidence="9">CCUG42038B</strain>
    </source>
</reference>
<dbReference type="EC" id="4.2.3.1" evidence="4"/>
<dbReference type="CDD" id="cd01560">
    <property type="entry name" value="Thr-synth_2"/>
    <property type="match status" value="1"/>
</dbReference>
<evidence type="ECO:0000256" key="3">
    <source>
        <dbReference type="ARBA" id="ARBA00022898"/>
    </source>
</evidence>
<evidence type="ECO:0000256" key="4">
    <source>
        <dbReference type="NCBIfam" id="TIGR00260"/>
    </source>
</evidence>
<dbReference type="AlphaFoldDB" id="A0A120IAT1"/>
<reference evidence="8 9" key="1">
    <citation type="journal article" date="2016" name="Genome Announc.">
        <title>Complete Genome Sequences of Aerococcus christensenii CCUG 28831T, Aerococcus sanguinicola CCUG 43001T, Aerococcus urinae CCUG 36881T, Aerococcus urinaeequi CCUG 28094T, Aerococcus urinaehominis CCUG 42038 BT, and Aerococcus viridans CCUG 4311T.</title>
        <authorList>
            <person name="Carkaci D."/>
            <person name="Dargis R."/>
            <person name="Nielsen X.C."/>
            <person name="Skovgaard O."/>
            <person name="Fuursted K."/>
            <person name="Christensen J.J."/>
        </authorList>
    </citation>
    <scope>NUCLEOTIDE SEQUENCE [LARGE SCALE GENOMIC DNA]</scope>
    <source>
        <strain evidence="8 9">CCUG42038B</strain>
    </source>
</reference>
<evidence type="ECO:0000313" key="8">
    <source>
        <dbReference type="EMBL" id="AMB99025.1"/>
    </source>
</evidence>
<dbReference type="EMBL" id="CP014163">
    <property type="protein sequence ID" value="AMB99025.1"/>
    <property type="molecule type" value="Genomic_DNA"/>
</dbReference>
<evidence type="ECO:0000256" key="5">
    <source>
        <dbReference type="PIRSR" id="PIRSR604450-51"/>
    </source>
</evidence>
<dbReference type="InterPro" id="IPR029144">
    <property type="entry name" value="Thr_synth_N"/>
</dbReference>
<comment type="cofactor">
    <cofactor evidence="1 5">
        <name>pyridoxal 5'-phosphate</name>
        <dbReference type="ChEBI" id="CHEBI:597326"/>
    </cofactor>
</comment>
<gene>
    <name evidence="8" type="ORF">AWM75_02985</name>
</gene>
<dbReference type="PANTHER" id="PTHR43515">
    <property type="entry name" value="THREONINE SYNTHASE-LIKE 1"/>
    <property type="match status" value="1"/>
</dbReference>
<dbReference type="InterPro" id="IPR001926">
    <property type="entry name" value="TrpB-like_PALP"/>
</dbReference>
<dbReference type="Pfam" id="PF00291">
    <property type="entry name" value="PALP"/>
    <property type="match status" value="1"/>
</dbReference>
<dbReference type="InterPro" id="IPR004450">
    <property type="entry name" value="Thr_synthase-like"/>
</dbReference>
<evidence type="ECO:0000313" key="9">
    <source>
        <dbReference type="Proteomes" id="UP000062260"/>
    </source>
</evidence>
<proteinExistence type="inferred from homology"/>
<dbReference type="SUPFAM" id="SSF53686">
    <property type="entry name" value="Tryptophan synthase beta subunit-like PLP-dependent enzymes"/>
    <property type="match status" value="1"/>
</dbReference>
<dbReference type="PANTHER" id="PTHR43515:SF1">
    <property type="entry name" value="THREONINE SYNTHASE-LIKE 1"/>
    <property type="match status" value="1"/>
</dbReference>
<dbReference type="GO" id="GO:0005737">
    <property type="term" value="C:cytoplasm"/>
    <property type="evidence" value="ECO:0007669"/>
    <property type="project" value="TreeGrafter"/>
</dbReference>
<feature type="modified residue" description="N6-(pyridoxal phosphate)lysine" evidence="5">
    <location>
        <position position="113"/>
    </location>
</feature>
<evidence type="ECO:0000259" key="6">
    <source>
        <dbReference type="Pfam" id="PF00291"/>
    </source>
</evidence>
<dbReference type="STRING" id="128944.AWM75_02985"/>
<evidence type="ECO:0000256" key="2">
    <source>
        <dbReference type="ARBA" id="ARBA00005517"/>
    </source>
</evidence>
<dbReference type="NCBIfam" id="TIGR00260">
    <property type="entry name" value="thrC"/>
    <property type="match status" value="1"/>
</dbReference>
<organism evidence="8 9">
    <name type="scientific">Aerococcus urinaehominis</name>
    <dbReference type="NCBI Taxonomy" id="128944"/>
    <lineage>
        <taxon>Bacteria</taxon>
        <taxon>Bacillati</taxon>
        <taxon>Bacillota</taxon>
        <taxon>Bacilli</taxon>
        <taxon>Lactobacillales</taxon>
        <taxon>Aerococcaceae</taxon>
        <taxon>Aerococcus</taxon>
    </lineage>
</organism>
<protein>
    <recommendedName>
        <fullName evidence="4">Threonine synthase</fullName>
        <ecNumber evidence="4">4.2.3.1</ecNumber>
    </recommendedName>
</protein>
<sequence>MRLMQFKSTRDATNLVSASQAILQGLAADGGLFVPQEFPQLKPDWDQLSQFSYQEMAYYVLSAFLTDYSEADLRDCINQAYDDKFDTDLIAPLVKVGDNYHLELFHGATIAFKDMALSILPYLMKKAAEMNDNHNEIIILTATSGDTGKAAMAGFADVPGTKIIVFYPNGGVSTIQEKQMLTQKGDNTFVLAVEGNFDDAQTEVKRLFNDDQLKDQLAMADRQFSSANSMNIGRLLPQVVYYFYAYAQLVAKGVVDGSQAVDFTVPTGNFGNILAGYYAKRIGLPVGKLVCASNDNTVLYDFFKAWSYDKNRDFKLTISPSMDILISSNFERMLYHAIGEDTELLKELMARLDQDGVYQLPAYAKENFVDFIGQYADEQETMAEIAQVKAEANYVMDPHTAVASKCYRKAQAAEGLSNPSVIVSTASPYKFPAAVLESLGQDTLGLDDDVLLNRLQAETGVPFPPAIQELKDAPMRHRQVIAIDQMEGYVKELAVK</sequence>
<dbReference type="InterPro" id="IPR037158">
    <property type="entry name" value="Thr_synth_N_sf"/>
</dbReference>
<comment type="similarity">
    <text evidence="2">Belongs to the threonine synthase family.</text>
</comment>
<keyword evidence="3 5" id="KW-0663">Pyridoxal phosphate</keyword>
<dbReference type="InterPro" id="IPR036052">
    <property type="entry name" value="TrpB-like_PALP_sf"/>
</dbReference>
<dbReference type="GO" id="GO:0009088">
    <property type="term" value="P:threonine biosynthetic process"/>
    <property type="evidence" value="ECO:0007669"/>
    <property type="project" value="UniProtKB-UniRule"/>
</dbReference>
<evidence type="ECO:0000259" key="7">
    <source>
        <dbReference type="Pfam" id="PF14821"/>
    </source>
</evidence>